<feature type="domain" description="Diphthamide synthase" evidence="2">
    <location>
        <begin position="116"/>
        <end position="171"/>
    </location>
</feature>
<dbReference type="Proteomes" id="UP001244341">
    <property type="component" value="Chromosome 1b"/>
</dbReference>
<dbReference type="InterPro" id="IPR002761">
    <property type="entry name" value="Diphthami_syn_dom"/>
</dbReference>
<name>A0ABY8TJX4_TETOB</name>
<dbReference type="SUPFAM" id="SSF51182">
    <property type="entry name" value="RmlC-like cupins"/>
    <property type="match status" value="1"/>
</dbReference>
<dbReference type="Pfam" id="PF01902">
    <property type="entry name" value="Diphthami_syn_2"/>
    <property type="match status" value="1"/>
</dbReference>
<sequence>MRHMRMLHQQHGITELVTGDILDVAGRFMQRAVKGTGVTLVTPLWQLPRSKVLAALHALGIDSMISCINVSKYGAATTAVPGLLRIEPEARAETGGTIGEAAAAAAAGGWDAVVLLLGQRVTPELVAGPLAEAQQLFGADLGGELGEFHTLVLRAPLFSQPVELAILEVVRSVSITVLVILAGCSHAVTASVDARPERSSGGLGGLGDLDFGLLPKLNLTSGLESFRSGLSGLLTDFQKNGGFWNAASRSENIANAVQLGVKGGLNLVAPIVNGIASSVPIMVPSLNGQCLQGKAVRPLKSNRKLIMCLMYIEDAKTGNSTRYRVLVGKDDTAGEYFTVEVLIRPTAYGLVKGKPGSDAAHYHSQQQERVRVKAGKLGYYIGHHSHVQAAEAGEEVLIKPGEAHMLFNAGGGSNGSELLLEVTHSPARHGEALYETLAGLGYDYESPLAVSPLQKWLTLGYAEVVPTDIPPATWNFIQSWLLPFAQKIGYKPFYPQYKTKREYSGRDGQAEQQSWRSRSGKDEDDDIDDVELDMDTHEL</sequence>
<accession>A0ABY8TJX4</accession>
<feature type="compositionally biased region" description="Acidic residues" evidence="1">
    <location>
        <begin position="522"/>
        <end position="533"/>
    </location>
</feature>
<gene>
    <name evidence="3" type="ORF">OEZ85_008105</name>
</gene>
<evidence type="ECO:0000313" key="4">
    <source>
        <dbReference type="Proteomes" id="UP001244341"/>
    </source>
</evidence>
<reference evidence="3 4" key="1">
    <citation type="submission" date="2023-05" db="EMBL/GenBank/DDBJ databases">
        <title>A 100% complete, gapless, phased diploid assembly of the Scenedesmus obliquus UTEX 3031 genome.</title>
        <authorList>
            <person name="Biondi T.C."/>
            <person name="Hanschen E.R."/>
            <person name="Kwon T."/>
            <person name="Eng W."/>
            <person name="Kruse C.P.S."/>
            <person name="Koehler S.I."/>
            <person name="Kunde Y."/>
            <person name="Gleasner C.D."/>
            <person name="You Mak K.T."/>
            <person name="Polle J."/>
            <person name="Hovde B.T."/>
            <person name="Starkenburg S.R."/>
        </authorList>
    </citation>
    <scope>NUCLEOTIDE SEQUENCE [LARGE SCALE GENOMIC DNA]</scope>
    <source>
        <strain evidence="3 4">DOE0152z</strain>
    </source>
</reference>
<evidence type="ECO:0000313" key="3">
    <source>
        <dbReference type="EMBL" id="WIA08678.1"/>
    </source>
</evidence>
<dbReference type="InterPro" id="IPR011051">
    <property type="entry name" value="RmlC_Cupin_sf"/>
</dbReference>
<dbReference type="InterPro" id="IPR014710">
    <property type="entry name" value="RmlC-like_jellyroll"/>
</dbReference>
<evidence type="ECO:0000256" key="1">
    <source>
        <dbReference type="SAM" id="MobiDB-lite"/>
    </source>
</evidence>
<protein>
    <recommendedName>
        <fullName evidence="2">Diphthamide synthase domain-containing protein</fullName>
    </recommendedName>
</protein>
<dbReference type="Gene3D" id="3.90.1490.10">
    <property type="entry name" value="putative n-type atp pyrophosphatase, domain 2"/>
    <property type="match status" value="1"/>
</dbReference>
<proteinExistence type="predicted"/>
<organism evidence="3 4">
    <name type="scientific">Tetradesmus obliquus</name>
    <name type="common">Green alga</name>
    <name type="synonym">Acutodesmus obliquus</name>
    <dbReference type="NCBI Taxonomy" id="3088"/>
    <lineage>
        <taxon>Eukaryota</taxon>
        <taxon>Viridiplantae</taxon>
        <taxon>Chlorophyta</taxon>
        <taxon>core chlorophytes</taxon>
        <taxon>Chlorophyceae</taxon>
        <taxon>CS clade</taxon>
        <taxon>Sphaeropleales</taxon>
        <taxon>Scenedesmaceae</taxon>
        <taxon>Tetradesmus</taxon>
    </lineage>
</organism>
<dbReference type="EMBL" id="CP126208">
    <property type="protein sequence ID" value="WIA08678.1"/>
    <property type="molecule type" value="Genomic_DNA"/>
</dbReference>
<keyword evidence="4" id="KW-1185">Reference proteome</keyword>
<dbReference type="Gene3D" id="2.60.120.10">
    <property type="entry name" value="Jelly Rolls"/>
    <property type="match status" value="1"/>
</dbReference>
<dbReference type="SUPFAM" id="SSF52402">
    <property type="entry name" value="Adenine nucleotide alpha hydrolases-like"/>
    <property type="match status" value="1"/>
</dbReference>
<feature type="region of interest" description="Disordered" evidence="1">
    <location>
        <begin position="501"/>
        <end position="539"/>
    </location>
</feature>
<evidence type="ECO:0000259" key="2">
    <source>
        <dbReference type="Pfam" id="PF01902"/>
    </source>
</evidence>